<proteinExistence type="predicted"/>
<dbReference type="PANTHER" id="PTHR43792">
    <property type="entry name" value="GNAT FAMILY, PUTATIVE (AFU_ORTHOLOGUE AFUA_3G00765)-RELATED-RELATED"/>
    <property type="match status" value="1"/>
</dbReference>
<protein>
    <submittedName>
        <fullName evidence="2">GNAT N-acetyltransferase</fullName>
    </submittedName>
</protein>
<dbReference type="Gene3D" id="3.40.630.30">
    <property type="match status" value="1"/>
</dbReference>
<name>A0AAV9GTQ8_9PEZI</name>
<evidence type="ECO:0000313" key="3">
    <source>
        <dbReference type="Proteomes" id="UP001321760"/>
    </source>
</evidence>
<dbReference type="Pfam" id="PF13302">
    <property type="entry name" value="Acetyltransf_3"/>
    <property type="match status" value="1"/>
</dbReference>
<dbReference type="AlphaFoldDB" id="A0AAV9GTQ8"/>
<evidence type="ECO:0000313" key="2">
    <source>
        <dbReference type="EMBL" id="KAK4451668.1"/>
    </source>
</evidence>
<dbReference type="Proteomes" id="UP001321760">
    <property type="component" value="Unassembled WGS sequence"/>
</dbReference>
<dbReference type="PANTHER" id="PTHR43792:SF1">
    <property type="entry name" value="N-ACETYLTRANSFERASE DOMAIN-CONTAINING PROTEIN"/>
    <property type="match status" value="1"/>
</dbReference>
<dbReference type="GO" id="GO:0016747">
    <property type="term" value="F:acyltransferase activity, transferring groups other than amino-acyl groups"/>
    <property type="evidence" value="ECO:0007669"/>
    <property type="project" value="InterPro"/>
</dbReference>
<dbReference type="EMBL" id="MU865927">
    <property type="protein sequence ID" value="KAK4451668.1"/>
    <property type="molecule type" value="Genomic_DNA"/>
</dbReference>
<dbReference type="SUPFAM" id="SSF55729">
    <property type="entry name" value="Acyl-CoA N-acyltransferases (Nat)"/>
    <property type="match status" value="1"/>
</dbReference>
<dbReference type="InterPro" id="IPR051531">
    <property type="entry name" value="N-acetyltransferase"/>
</dbReference>
<gene>
    <name evidence="2" type="ORF">QBC34DRAFT_50937</name>
</gene>
<reference evidence="2" key="2">
    <citation type="submission" date="2023-05" db="EMBL/GenBank/DDBJ databases">
        <authorList>
            <consortium name="Lawrence Berkeley National Laboratory"/>
            <person name="Steindorff A."/>
            <person name="Hensen N."/>
            <person name="Bonometti L."/>
            <person name="Westerberg I."/>
            <person name="Brannstrom I.O."/>
            <person name="Guillou S."/>
            <person name="Cros-Aarteil S."/>
            <person name="Calhoun S."/>
            <person name="Haridas S."/>
            <person name="Kuo A."/>
            <person name="Mondo S."/>
            <person name="Pangilinan J."/>
            <person name="Riley R."/>
            <person name="Labutti K."/>
            <person name="Andreopoulos B."/>
            <person name="Lipzen A."/>
            <person name="Chen C."/>
            <person name="Yanf M."/>
            <person name="Daum C."/>
            <person name="Ng V."/>
            <person name="Clum A."/>
            <person name="Ohm R."/>
            <person name="Martin F."/>
            <person name="Silar P."/>
            <person name="Natvig D."/>
            <person name="Lalanne C."/>
            <person name="Gautier V."/>
            <person name="Ament-Velasquez S.L."/>
            <person name="Kruys A."/>
            <person name="Hutchinson M.I."/>
            <person name="Powell A.J."/>
            <person name="Barry K."/>
            <person name="Miller A.N."/>
            <person name="Grigoriev I.V."/>
            <person name="Debuchy R."/>
            <person name="Gladieux P."/>
            <person name="Thoren M.H."/>
            <person name="Johannesson H."/>
        </authorList>
    </citation>
    <scope>NUCLEOTIDE SEQUENCE</scope>
    <source>
        <strain evidence="2">PSN243</strain>
    </source>
</reference>
<accession>A0AAV9GTQ8</accession>
<reference evidence="2" key="1">
    <citation type="journal article" date="2023" name="Mol. Phylogenet. Evol.">
        <title>Genome-scale phylogeny and comparative genomics of the fungal order Sordariales.</title>
        <authorList>
            <person name="Hensen N."/>
            <person name="Bonometti L."/>
            <person name="Westerberg I."/>
            <person name="Brannstrom I.O."/>
            <person name="Guillou S."/>
            <person name="Cros-Aarteil S."/>
            <person name="Calhoun S."/>
            <person name="Haridas S."/>
            <person name="Kuo A."/>
            <person name="Mondo S."/>
            <person name="Pangilinan J."/>
            <person name="Riley R."/>
            <person name="LaButti K."/>
            <person name="Andreopoulos B."/>
            <person name="Lipzen A."/>
            <person name="Chen C."/>
            <person name="Yan M."/>
            <person name="Daum C."/>
            <person name="Ng V."/>
            <person name="Clum A."/>
            <person name="Steindorff A."/>
            <person name="Ohm R.A."/>
            <person name="Martin F."/>
            <person name="Silar P."/>
            <person name="Natvig D.O."/>
            <person name="Lalanne C."/>
            <person name="Gautier V."/>
            <person name="Ament-Velasquez S.L."/>
            <person name="Kruys A."/>
            <person name="Hutchinson M.I."/>
            <person name="Powell A.J."/>
            <person name="Barry K."/>
            <person name="Miller A.N."/>
            <person name="Grigoriev I.V."/>
            <person name="Debuchy R."/>
            <person name="Gladieux P."/>
            <person name="Hiltunen Thoren M."/>
            <person name="Johannesson H."/>
        </authorList>
    </citation>
    <scope>NUCLEOTIDE SEQUENCE</scope>
    <source>
        <strain evidence="2">PSN243</strain>
    </source>
</reference>
<evidence type="ECO:0000259" key="1">
    <source>
        <dbReference type="PROSITE" id="PS51186"/>
    </source>
</evidence>
<sequence length="217" mass="24822">MSSEDSPIQNVVVKTTRPVIPFPPNEDREPIYTERLIIRPFAPEDLEDLRVLRTQPEVMQWTYRGCVDKDMGETRERLDDNLGERAVNKYNFVIALRSTGEFIGCGGSHNYVSCFGWPEIGYMLKKEYWGRGLATEFLKGFLGRWKTLPREEVEVEVDGRSVVRDEGGQVKEVMVGITEERNGGSNGVLEKNGFERFGTWAERETLLAGWRVVVGER</sequence>
<feature type="domain" description="N-acetyltransferase" evidence="1">
    <location>
        <begin position="36"/>
        <end position="213"/>
    </location>
</feature>
<organism evidence="2 3">
    <name type="scientific">Podospora aff. communis PSN243</name>
    <dbReference type="NCBI Taxonomy" id="3040156"/>
    <lineage>
        <taxon>Eukaryota</taxon>
        <taxon>Fungi</taxon>
        <taxon>Dikarya</taxon>
        <taxon>Ascomycota</taxon>
        <taxon>Pezizomycotina</taxon>
        <taxon>Sordariomycetes</taxon>
        <taxon>Sordariomycetidae</taxon>
        <taxon>Sordariales</taxon>
        <taxon>Podosporaceae</taxon>
        <taxon>Podospora</taxon>
    </lineage>
</organism>
<dbReference type="PROSITE" id="PS51186">
    <property type="entry name" value="GNAT"/>
    <property type="match status" value="1"/>
</dbReference>
<dbReference type="InterPro" id="IPR000182">
    <property type="entry name" value="GNAT_dom"/>
</dbReference>
<comment type="caution">
    <text evidence="2">The sequence shown here is derived from an EMBL/GenBank/DDBJ whole genome shotgun (WGS) entry which is preliminary data.</text>
</comment>
<dbReference type="InterPro" id="IPR016181">
    <property type="entry name" value="Acyl_CoA_acyltransferase"/>
</dbReference>
<keyword evidence="3" id="KW-1185">Reference proteome</keyword>